<dbReference type="PANTHER" id="PTHR43377:SF2">
    <property type="entry name" value="BINDING ROSSMANN FOLD OXIDOREDUCTASE, PUTATIVE (AFU_ORTHOLOGUE AFUA_4G00560)-RELATED"/>
    <property type="match status" value="1"/>
</dbReference>
<evidence type="ECO:0000313" key="3">
    <source>
        <dbReference type="EMBL" id="KAJ8021619.1"/>
    </source>
</evidence>
<dbReference type="AlphaFoldDB" id="A0A9Q1BDX2"/>
<protein>
    <submittedName>
        <fullName evidence="3">Uncharacterized protein</fullName>
    </submittedName>
</protein>
<dbReference type="Gene3D" id="3.40.50.720">
    <property type="entry name" value="NAD(P)-binding Rossmann-like Domain"/>
    <property type="match status" value="1"/>
</dbReference>
<dbReference type="InterPro" id="IPR000683">
    <property type="entry name" value="Gfo/Idh/MocA-like_OxRdtase_N"/>
</dbReference>
<dbReference type="Pfam" id="PF02894">
    <property type="entry name" value="GFO_IDH_MocA_C"/>
    <property type="match status" value="1"/>
</dbReference>
<evidence type="ECO:0000259" key="2">
    <source>
        <dbReference type="Pfam" id="PF02894"/>
    </source>
</evidence>
<evidence type="ECO:0000259" key="1">
    <source>
        <dbReference type="Pfam" id="PF01408"/>
    </source>
</evidence>
<dbReference type="Gene3D" id="3.30.360.10">
    <property type="entry name" value="Dihydrodipicolinate Reductase, domain 2"/>
    <property type="match status" value="1"/>
</dbReference>
<dbReference type="InterPro" id="IPR004104">
    <property type="entry name" value="Gfo/Idh/MocA-like_OxRdtase_C"/>
</dbReference>
<feature type="domain" description="Gfo/Idh/MocA-like oxidoreductase C-terminal" evidence="2">
    <location>
        <begin position="146"/>
        <end position="341"/>
    </location>
</feature>
<dbReference type="Proteomes" id="UP001152320">
    <property type="component" value="Chromosome 21"/>
</dbReference>
<dbReference type="SUPFAM" id="SSF51735">
    <property type="entry name" value="NAD(P)-binding Rossmann-fold domains"/>
    <property type="match status" value="1"/>
</dbReference>
<comment type="caution">
    <text evidence="3">The sequence shown here is derived from an EMBL/GenBank/DDBJ whole genome shotgun (WGS) entry which is preliminary data.</text>
</comment>
<dbReference type="PANTHER" id="PTHR43377">
    <property type="entry name" value="BILIVERDIN REDUCTASE A"/>
    <property type="match status" value="1"/>
</dbReference>
<evidence type="ECO:0000313" key="4">
    <source>
        <dbReference type="Proteomes" id="UP001152320"/>
    </source>
</evidence>
<reference evidence="3" key="1">
    <citation type="submission" date="2021-10" db="EMBL/GenBank/DDBJ databases">
        <title>Tropical sea cucumber genome reveals ecological adaptation and Cuvierian tubules defense mechanism.</title>
        <authorList>
            <person name="Chen T."/>
        </authorList>
    </citation>
    <scope>NUCLEOTIDE SEQUENCE</scope>
    <source>
        <strain evidence="3">Nanhai2018</strain>
        <tissue evidence="3">Muscle</tissue>
    </source>
</reference>
<gene>
    <name evidence="3" type="ORF">HOLleu_38874</name>
</gene>
<dbReference type="GO" id="GO:0000166">
    <property type="term" value="F:nucleotide binding"/>
    <property type="evidence" value="ECO:0007669"/>
    <property type="project" value="InterPro"/>
</dbReference>
<dbReference type="Pfam" id="PF01408">
    <property type="entry name" value="GFO_IDH_MocA"/>
    <property type="match status" value="1"/>
</dbReference>
<accession>A0A9Q1BDX2</accession>
<sequence>MDSSSFFSRQLHCIVIGAGNRGETYTSYALDYPQRLKVVAVADPKKAARELMQKTHGINTENVYTNWQDIVAKEKFADFVIITTPDKFHKDPAVSFAKKGYHILLEKPMAVSEEDCKEIARVCKENNVMMCVCHVLRYSPAMKKIKDVIESGMIGEVVNIQHLEPVGYWHFAHAYVRGNWRNEAESTFSLLAKCCHDVDLIMWWMGNKRCEKISSFGSLVHFKKENKPAGAGNRCLDCNIEDSCPYSAKKLYIGQFKQGNRDWPVSIICNSEEPTLERVTNALKTGPYGRCAYECDNDVCDNQVVNMSFTGGTTANLTMIAYTERICNRQVYVYGTKGQLAFINGVLKLYDFLTGKTTQFDLPSAPRNSRLTGHGGSDFFLFDSFMKAVATNDPSLILNGPDDSLASHLLVFAAERARTENRIVDVCKELPTW</sequence>
<dbReference type="OrthoDB" id="2129491at2759"/>
<feature type="domain" description="Gfo/Idh/MocA-like oxidoreductase N-terminal" evidence="1">
    <location>
        <begin position="12"/>
        <end position="132"/>
    </location>
</feature>
<keyword evidence="4" id="KW-1185">Reference proteome</keyword>
<proteinExistence type="predicted"/>
<dbReference type="SUPFAM" id="SSF55347">
    <property type="entry name" value="Glyceraldehyde-3-phosphate dehydrogenase-like, C-terminal domain"/>
    <property type="match status" value="1"/>
</dbReference>
<dbReference type="InterPro" id="IPR036291">
    <property type="entry name" value="NAD(P)-bd_dom_sf"/>
</dbReference>
<dbReference type="EMBL" id="JAIZAY010000021">
    <property type="protein sequence ID" value="KAJ8021619.1"/>
    <property type="molecule type" value="Genomic_DNA"/>
</dbReference>
<name>A0A9Q1BDX2_HOLLE</name>
<dbReference type="InterPro" id="IPR051450">
    <property type="entry name" value="Gfo/Idh/MocA_Oxidoreductases"/>
</dbReference>
<organism evidence="3 4">
    <name type="scientific">Holothuria leucospilota</name>
    <name type="common">Black long sea cucumber</name>
    <name type="synonym">Mertensiothuria leucospilota</name>
    <dbReference type="NCBI Taxonomy" id="206669"/>
    <lineage>
        <taxon>Eukaryota</taxon>
        <taxon>Metazoa</taxon>
        <taxon>Echinodermata</taxon>
        <taxon>Eleutherozoa</taxon>
        <taxon>Echinozoa</taxon>
        <taxon>Holothuroidea</taxon>
        <taxon>Aspidochirotacea</taxon>
        <taxon>Aspidochirotida</taxon>
        <taxon>Holothuriidae</taxon>
        <taxon>Holothuria</taxon>
    </lineage>
</organism>